<sequence length="114" mass="12533">MADISVNQNETGMLLSALNMALNNSVLEATGNVLMSFETESISGLNFNQSYISGLLDFIKIKLQSSPHKEEKCRIETDKSEDLAISMTVSASFAFSWNRTNDPREVAISENPLA</sequence>
<evidence type="ECO:0000313" key="2">
    <source>
        <dbReference type="Proteomes" id="UP001158986"/>
    </source>
</evidence>
<proteinExistence type="predicted"/>
<organism evidence="1 2">
    <name type="scientific">Peronospora belbahrii</name>
    <dbReference type="NCBI Taxonomy" id="622444"/>
    <lineage>
        <taxon>Eukaryota</taxon>
        <taxon>Sar</taxon>
        <taxon>Stramenopiles</taxon>
        <taxon>Oomycota</taxon>
        <taxon>Peronosporomycetes</taxon>
        <taxon>Peronosporales</taxon>
        <taxon>Peronosporaceae</taxon>
        <taxon>Peronospora</taxon>
    </lineage>
</organism>
<name>A0ABN8CQJ9_9STRA</name>
<evidence type="ECO:0000313" key="1">
    <source>
        <dbReference type="EMBL" id="CAH0514196.1"/>
    </source>
</evidence>
<protein>
    <submittedName>
        <fullName evidence="1">Uncharacterized protein</fullName>
    </submittedName>
</protein>
<reference evidence="1 2" key="1">
    <citation type="submission" date="2021-11" db="EMBL/GenBank/DDBJ databases">
        <authorList>
            <person name="Islam A."/>
            <person name="Islam S."/>
            <person name="Flora M.S."/>
            <person name="Rahman M."/>
            <person name="Ziaur R.M."/>
            <person name="Epstein J.H."/>
            <person name="Hassan M."/>
            <person name="Klassen M."/>
            <person name="Woodard K."/>
            <person name="Webb A."/>
            <person name="Webby R.J."/>
            <person name="El Zowalaty M.E."/>
        </authorList>
    </citation>
    <scope>NUCLEOTIDE SEQUENCE [LARGE SCALE GENOMIC DNA]</scope>
    <source>
        <strain evidence="1">Pbs1</strain>
    </source>
</reference>
<accession>A0ABN8CQJ9</accession>
<gene>
    <name evidence="1" type="ORF">PBS001_LOCUS961</name>
</gene>
<comment type="caution">
    <text evidence="1">The sequence shown here is derived from an EMBL/GenBank/DDBJ whole genome shotgun (WGS) entry which is preliminary data.</text>
</comment>
<keyword evidence="2" id="KW-1185">Reference proteome</keyword>
<dbReference type="EMBL" id="CAKLCB010000056">
    <property type="protein sequence ID" value="CAH0514196.1"/>
    <property type="molecule type" value="Genomic_DNA"/>
</dbReference>
<dbReference type="Proteomes" id="UP001158986">
    <property type="component" value="Unassembled WGS sequence"/>
</dbReference>